<protein>
    <submittedName>
        <fullName evidence="3">PASTA domain-containing protein</fullName>
    </submittedName>
</protein>
<gene>
    <name evidence="3" type="ORF">EOD41_10950</name>
</gene>
<evidence type="ECO:0000313" key="4">
    <source>
        <dbReference type="Proteomes" id="UP000282759"/>
    </source>
</evidence>
<dbReference type="EMBL" id="SACK01000004">
    <property type="protein sequence ID" value="RVU00515.1"/>
    <property type="molecule type" value="Genomic_DNA"/>
</dbReference>
<name>A0A3S2Y2N2_9SPHI</name>
<dbReference type="Gene3D" id="3.30.10.20">
    <property type="match status" value="3"/>
</dbReference>
<dbReference type="Proteomes" id="UP000282759">
    <property type="component" value="Unassembled WGS sequence"/>
</dbReference>
<evidence type="ECO:0000259" key="2">
    <source>
        <dbReference type="PROSITE" id="PS51178"/>
    </source>
</evidence>
<proteinExistence type="predicted"/>
<keyword evidence="1" id="KW-0472">Membrane</keyword>
<feature type="domain" description="PASTA" evidence="2">
    <location>
        <begin position="182"/>
        <end position="253"/>
    </location>
</feature>
<dbReference type="Pfam" id="PF03793">
    <property type="entry name" value="PASTA"/>
    <property type="match status" value="2"/>
</dbReference>
<evidence type="ECO:0000313" key="3">
    <source>
        <dbReference type="EMBL" id="RVU00515.1"/>
    </source>
</evidence>
<dbReference type="AlphaFoldDB" id="A0A3S2Y2N2"/>
<sequence length="269" mass="29131">MSKFWSYLKTSSFRNTLFLAIVTVTVVVLIAFFSLSYYTRHGTGIPVPALKGTNIDQAIKTLEEQGFEYQVDSTYITDQPPGTVIEQDPDAGTNVKEGRVIYLTIVTTQAPMVAMPDLSQNNFREAIATLANYGLKLGDTSYRSDIARDRVLEVRIGGRIISPGTKIPKGSYLDLILGDGAGASEVEIPDLINQDLDAARFAIKGAGLALGTITYEGTITDSSNVIVVSQMPMRTDSTSKTSIGTRINVTVSQGTALPQEEPQPNDEQN</sequence>
<keyword evidence="1" id="KW-0812">Transmembrane</keyword>
<organism evidence="3 4">
    <name type="scientific">Mucilaginibacter limnophilus</name>
    <dbReference type="NCBI Taxonomy" id="1932778"/>
    <lineage>
        <taxon>Bacteria</taxon>
        <taxon>Pseudomonadati</taxon>
        <taxon>Bacteroidota</taxon>
        <taxon>Sphingobacteriia</taxon>
        <taxon>Sphingobacteriales</taxon>
        <taxon>Sphingobacteriaceae</taxon>
        <taxon>Mucilaginibacter</taxon>
    </lineage>
</organism>
<evidence type="ECO:0000256" key="1">
    <source>
        <dbReference type="SAM" id="Phobius"/>
    </source>
</evidence>
<feature type="domain" description="PASTA" evidence="2">
    <location>
        <begin position="109"/>
        <end position="179"/>
    </location>
</feature>
<dbReference type="CDD" id="cd06577">
    <property type="entry name" value="PASTA_pknB"/>
    <property type="match status" value="3"/>
</dbReference>
<dbReference type="SUPFAM" id="SSF54184">
    <property type="entry name" value="Penicillin-binding protein 2x (pbp-2x), c-terminal domain"/>
    <property type="match status" value="1"/>
</dbReference>
<dbReference type="OrthoDB" id="9803895at2"/>
<reference evidence="3 4" key="1">
    <citation type="submission" date="2019-01" db="EMBL/GenBank/DDBJ databases">
        <authorList>
            <person name="Chen W.-M."/>
        </authorList>
    </citation>
    <scope>NUCLEOTIDE SEQUENCE [LARGE SCALE GENOMIC DNA]</scope>
    <source>
        <strain evidence="3 4">YBJ-36</strain>
    </source>
</reference>
<accession>A0A3S2Y2N2</accession>
<keyword evidence="1" id="KW-1133">Transmembrane helix</keyword>
<dbReference type="PROSITE" id="PS51178">
    <property type="entry name" value="PASTA"/>
    <property type="match status" value="3"/>
</dbReference>
<feature type="transmembrane region" description="Helical" evidence="1">
    <location>
        <begin position="16"/>
        <end position="38"/>
    </location>
</feature>
<keyword evidence="4" id="KW-1185">Reference proteome</keyword>
<comment type="caution">
    <text evidence="3">The sequence shown here is derived from an EMBL/GenBank/DDBJ whole genome shotgun (WGS) entry which is preliminary data.</text>
</comment>
<feature type="domain" description="PASTA" evidence="2">
    <location>
        <begin position="44"/>
        <end position="107"/>
    </location>
</feature>
<dbReference type="SMART" id="SM00740">
    <property type="entry name" value="PASTA"/>
    <property type="match status" value="3"/>
</dbReference>
<dbReference type="RefSeq" id="WP_127704856.1">
    <property type="nucleotide sequence ID" value="NZ_SACK01000004.1"/>
</dbReference>
<dbReference type="InterPro" id="IPR005543">
    <property type="entry name" value="PASTA_dom"/>
</dbReference>